<feature type="region of interest" description="Disordered" evidence="1">
    <location>
        <begin position="575"/>
        <end position="606"/>
    </location>
</feature>
<evidence type="ECO:0000256" key="1">
    <source>
        <dbReference type="SAM" id="MobiDB-lite"/>
    </source>
</evidence>
<evidence type="ECO:0008006" key="4">
    <source>
        <dbReference type="Google" id="ProtNLM"/>
    </source>
</evidence>
<proteinExistence type="predicted"/>
<sequence length="606" mass="66123">MARPAADQAAALLLRPQLRPGRLTDIPDSKVGQLLAILDRSGLPQQLEEILKGRPGPPGVRPRTVLAGLMLAAYYTNRATIADAWRILHFRLQPAARAWLNIPQDRPATARERIAASRRLYRGMNRITTALDPARCDRRRRLPQADADAFAALWEEPTGRQARARLQQMANQLVLVPVQLAKQRGYLHRWRGDVGVDTTSIPVLADPDSERSGTASVEITAGWHFSGGADEGIFGYSATLLVAAHARRHSNEEKPKQPTPYPQLCLGLVLDTPGFRTGPNAITVLTQLAELQTPVGTCAADRAYTGCAPANFQIPIRRLGYQLALDYKVEDRGIQGSWKGALLVDGSLACPHMPIALATATRDADDKTVRLRSDELKEAIAQRQPHFLKLKEGADARGTVRLQCPATGPSPSVNCARRDRLRPNRPRHGGPPPTVITLADARARASHPAARPTVQLPDTEWADPPPKDELPEVCGKSAISVPADAAGDLKTAKFRQDTHYLGAAWDRTYKPIRSHNEGINGRLKNGNIDIGNPKHRPAPGQVTQTLLIAIMVTIGNLDILETWLDQRTGAPLRDNAFDADAEFESVPSPTKDDPPETTGRPPPVTE</sequence>
<dbReference type="RefSeq" id="WP_275821131.1">
    <property type="nucleotide sequence ID" value="NZ_BAAANM010000009.1"/>
</dbReference>
<feature type="region of interest" description="Disordered" evidence="1">
    <location>
        <begin position="405"/>
        <end position="433"/>
    </location>
</feature>
<accession>A0ABT5Z9J2</accession>
<comment type="caution">
    <text evidence="2">The sequence shown here is derived from an EMBL/GenBank/DDBJ whole genome shotgun (WGS) entry which is preliminary data.</text>
</comment>
<name>A0ABT5Z9J2_9ACTN</name>
<reference evidence="2 3" key="1">
    <citation type="submission" date="2023-03" db="EMBL/GenBank/DDBJ databases">
        <title>Draft genome sequence of type strain Streptomyces ferralitis JCM 14344.</title>
        <authorList>
            <person name="Klaysubun C."/>
            <person name="Duangmal K."/>
        </authorList>
    </citation>
    <scope>NUCLEOTIDE SEQUENCE [LARGE SCALE GENOMIC DNA]</scope>
    <source>
        <strain evidence="2 3">JCM 14344</strain>
    </source>
</reference>
<protein>
    <recommendedName>
        <fullName evidence="4">Transposase</fullName>
    </recommendedName>
</protein>
<organism evidence="2 3">
    <name type="scientific">Streptantibioticus ferralitis</name>
    <dbReference type="NCBI Taxonomy" id="236510"/>
    <lineage>
        <taxon>Bacteria</taxon>
        <taxon>Bacillati</taxon>
        <taxon>Actinomycetota</taxon>
        <taxon>Actinomycetes</taxon>
        <taxon>Kitasatosporales</taxon>
        <taxon>Streptomycetaceae</taxon>
        <taxon>Streptantibioticus</taxon>
    </lineage>
</organism>
<gene>
    <name evidence="2" type="ORF">P2L57_33660</name>
</gene>
<dbReference type="EMBL" id="JARHTQ010000035">
    <property type="protein sequence ID" value="MDF2260480.1"/>
    <property type="molecule type" value="Genomic_DNA"/>
</dbReference>
<keyword evidence="3" id="KW-1185">Reference proteome</keyword>
<evidence type="ECO:0000313" key="2">
    <source>
        <dbReference type="EMBL" id="MDF2260480.1"/>
    </source>
</evidence>
<dbReference type="Proteomes" id="UP001220022">
    <property type="component" value="Unassembled WGS sequence"/>
</dbReference>
<evidence type="ECO:0000313" key="3">
    <source>
        <dbReference type="Proteomes" id="UP001220022"/>
    </source>
</evidence>